<dbReference type="Gene3D" id="3.40.50.2000">
    <property type="entry name" value="Glycogen Phosphorylase B"/>
    <property type="match status" value="2"/>
</dbReference>
<dbReference type="RefSeq" id="WP_149840346.1">
    <property type="nucleotide sequence ID" value="NZ_VUOC01000004.1"/>
</dbReference>
<evidence type="ECO:0000256" key="6">
    <source>
        <dbReference type="ARBA" id="ARBA00022679"/>
    </source>
</evidence>
<reference evidence="11 12" key="2">
    <citation type="submission" date="2019-09" db="EMBL/GenBank/DDBJ databases">
        <authorList>
            <person name="Jin C."/>
        </authorList>
    </citation>
    <scope>NUCLEOTIDE SEQUENCE [LARGE SCALE GENOMIC DNA]</scope>
    <source>
        <strain evidence="11 12">BN140078</strain>
    </source>
</reference>
<evidence type="ECO:0000256" key="4">
    <source>
        <dbReference type="ARBA" id="ARBA00010281"/>
    </source>
</evidence>
<accession>A0A5B2VLM0</accession>
<comment type="similarity">
    <text evidence="4 8">Belongs to the glycosyltransferase 1 family. Bacterial/plant glycogen synthase subfamily.</text>
</comment>
<comment type="caution">
    <text evidence="11">The sequence shown here is derived from an EMBL/GenBank/DDBJ whole genome shotgun (WGS) entry which is preliminary data.</text>
</comment>
<evidence type="ECO:0000313" key="12">
    <source>
        <dbReference type="Proteomes" id="UP000324611"/>
    </source>
</evidence>
<comment type="catalytic activity">
    <reaction evidence="1 8">
        <text>[(1-&gt;4)-alpha-D-glucosyl](n) + ADP-alpha-D-glucose = [(1-&gt;4)-alpha-D-glucosyl](n+1) + ADP + H(+)</text>
        <dbReference type="Rhea" id="RHEA:18189"/>
        <dbReference type="Rhea" id="RHEA-COMP:9584"/>
        <dbReference type="Rhea" id="RHEA-COMP:9587"/>
        <dbReference type="ChEBI" id="CHEBI:15378"/>
        <dbReference type="ChEBI" id="CHEBI:15444"/>
        <dbReference type="ChEBI" id="CHEBI:57498"/>
        <dbReference type="ChEBI" id="CHEBI:456216"/>
        <dbReference type="EC" id="2.4.1.21"/>
    </reaction>
</comment>
<keyword evidence="5 8" id="KW-0328">Glycosyltransferase</keyword>
<comment type="function">
    <text evidence="2 8">Synthesizes alpha-1,4-glucan chains using ADP-glucose.</text>
</comment>
<name>A0A5B2VLM0_9BACT</name>
<dbReference type="CDD" id="cd03791">
    <property type="entry name" value="GT5_Glycogen_synthase_DULL1-like"/>
    <property type="match status" value="1"/>
</dbReference>
<dbReference type="GO" id="GO:0005978">
    <property type="term" value="P:glycogen biosynthetic process"/>
    <property type="evidence" value="ECO:0007669"/>
    <property type="project" value="UniProtKB-UniRule"/>
</dbReference>
<dbReference type="NCBIfam" id="TIGR02095">
    <property type="entry name" value="glgA"/>
    <property type="match status" value="1"/>
</dbReference>
<dbReference type="EMBL" id="VUOC01000004">
    <property type="protein sequence ID" value="KAA2239167.1"/>
    <property type="molecule type" value="Genomic_DNA"/>
</dbReference>
<protein>
    <recommendedName>
        <fullName evidence="8">Glycogen synthase</fullName>
        <ecNumber evidence="8">2.4.1.21</ecNumber>
    </recommendedName>
    <alternativeName>
        <fullName evidence="8">Starch [bacterial glycogen] synthase</fullName>
    </alternativeName>
</protein>
<dbReference type="Proteomes" id="UP000324611">
    <property type="component" value="Unassembled WGS sequence"/>
</dbReference>
<dbReference type="PANTHER" id="PTHR45825:SF11">
    <property type="entry name" value="ALPHA AMYLASE DOMAIN-CONTAINING PROTEIN"/>
    <property type="match status" value="1"/>
</dbReference>
<dbReference type="PANTHER" id="PTHR45825">
    <property type="entry name" value="GRANULE-BOUND STARCH SYNTHASE 1, CHLOROPLASTIC/AMYLOPLASTIC"/>
    <property type="match status" value="1"/>
</dbReference>
<sequence>MEVLHVSAECYPVAKVGGLGDVVGALPKYQYEAGIYAKVVMPAYRTKFFNTHEFDIVHQAGMWLGHRWFHFNVWKEKENTLGFDLYLVDIPGLLDTDGVYGYYNDTERFLAFQIAFLDWVNEWQHRPDVIHCHDHHTGLIPFLLNYGYKYGRLRSVPTVITIHNAQYQGQFGWDQQYLLPHFDSWKSGMLDWGGAINPLAAAIKCAWAVTTVSPSYLEELYGSANGLESLISHERGKAVGILNGIDTKVWDPATDPMIRTNYDVSTFAAGKAANKQRLCEEFGLNPALPLVSFIGRLVGEKGADLLPEIIGRALYELPGKVNFLVLGSGEPHVEWSLHQTRQYVAEHFNLQIGYNEVLSHRIYASSDFLLMPSRVEPCGLNQMYALRYGTIPIVRSVGGLKDTVTDIGDENGFGIRFIHAAVWDICMAIGRAVSLYEEQEIVTLPHIRQYAMQLDHSWDSAAQEYLAVYKAFIR</sequence>
<keyword evidence="6 8" id="KW-0808">Transferase</keyword>
<evidence type="ECO:0000313" key="11">
    <source>
        <dbReference type="EMBL" id="KAA2239167.1"/>
    </source>
</evidence>
<feature type="domain" description="Glycosyl transferase family 1" evidence="9">
    <location>
        <begin position="281"/>
        <end position="412"/>
    </location>
</feature>
<keyword evidence="12" id="KW-1185">Reference proteome</keyword>
<dbReference type="InterPro" id="IPR011835">
    <property type="entry name" value="GS/SS"/>
</dbReference>
<dbReference type="HAMAP" id="MF_00484">
    <property type="entry name" value="Glycogen_synth"/>
    <property type="match status" value="1"/>
</dbReference>
<dbReference type="Pfam" id="PF08323">
    <property type="entry name" value="Glyco_transf_5"/>
    <property type="match status" value="1"/>
</dbReference>
<evidence type="ECO:0000259" key="9">
    <source>
        <dbReference type="Pfam" id="PF00534"/>
    </source>
</evidence>
<dbReference type="InterPro" id="IPR001296">
    <property type="entry name" value="Glyco_trans_1"/>
</dbReference>
<gene>
    <name evidence="8" type="primary">glgA</name>
    <name evidence="11" type="ORF">F0L74_23460</name>
</gene>
<feature type="binding site" evidence="8">
    <location>
        <position position="15"/>
    </location>
    <ligand>
        <name>ADP-alpha-D-glucose</name>
        <dbReference type="ChEBI" id="CHEBI:57498"/>
    </ligand>
</feature>
<evidence type="ECO:0000256" key="7">
    <source>
        <dbReference type="ARBA" id="ARBA00023056"/>
    </source>
</evidence>
<keyword evidence="7 8" id="KW-0320">Glycogen biosynthesis</keyword>
<feature type="domain" description="Starch synthase catalytic" evidence="10">
    <location>
        <begin position="3"/>
        <end position="232"/>
    </location>
</feature>
<evidence type="ECO:0000256" key="2">
    <source>
        <dbReference type="ARBA" id="ARBA00002764"/>
    </source>
</evidence>
<dbReference type="Pfam" id="PF00534">
    <property type="entry name" value="Glycos_transf_1"/>
    <property type="match status" value="1"/>
</dbReference>
<comment type="pathway">
    <text evidence="3 8">Glycan biosynthesis; glycogen biosynthesis.</text>
</comment>
<dbReference type="SUPFAM" id="SSF53756">
    <property type="entry name" value="UDP-Glycosyltransferase/glycogen phosphorylase"/>
    <property type="match status" value="1"/>
</dbReference>
<dbReference type="GO" id="GO:0004373">
    <property type="term" value="F:alpha-1,4-glucan glucosyltransferase (UDP-glucose donor) activity"/>
    <property type="evidence" value="ECO:0007669"/>
    <property type="project" value="InterPro"/>
</dbReference>
<reference evidence="11 12" key="1">
    <citation type="submission" date="2019-09" db="EMBL/GenBank/DDBJ databases">
        <title>Chitinophaga ginsengihumi sp. nov., isolated from soil of ginseng rhizosphere.</title>
        <authorList>
            <person name="Lee J."/>
        </authorList>
    </citation>
    <scope>NUCLEOTIDE SEQUENCE [LARGE SCALE GENOMIC DNA]</scope>
    <source>
        <strain evidence="11 12">BN140078</strain>
    </source>
</reference>
<organism evidence="11 12">
    <name type="scientific">Chitinophaga agrisoli</name>
    <dbReference type="NCBI Taxonomy" id="2607653"/>
    <lineage>
        <taxon>Bacteria</taxon>
        <taxon>Pseudomonadati</taxon>
        <taxon>Bacteroidota</taxon>
        <taxon>Chitinophagia</taxon>
        <taxon>Chitinophagales</taxon>
        <taxon>Chitinophagaceae</taxon>
        <taxon>Chitinophaga</taxon>
    </lineage>
</organism>
<dbReference type="AlphaFoldDB" id="A0A5B2VLM0"/>
<evidence type="ECO:0000256" key="3">
    <source>
        <dbReference type="ARBA" id="ARBA00004964"/>
    </source>
</evidence>
<dbReference type="UniPathway" id="UPA00164"/>
<dbReference type="InterPro" id="IPR013534">
    <property type="entry name" value="Starch_synth_cat_dom"/>
</dbReference>
<dbReference type="EC" id="2.4.1.21" evidence="8"/>
<evidence type="ECO:0000256" key="8">
    <source>
        <dbReference type="HAMAP-Rule" id="MF_00484"/>
    </source>
</evidence>
<evidence type="ECO:0000256" key="1">
    <source>
        <dbReference type="ARBA" id="ARBA00001478"/>
    </source>
</evidence>
<evidence type="ECO:0000256" key="5">
    <source>
        <dbReference type="ARBA" id="ARBA00022676"/>
    </source>
</evidence>
<proteinExistence type="inferred from homology"/>
<dbReference type="GO" id="GO:0009011">
    <property type="term" value="F:alpha-1,4-glucan glucosyltransferase (ADP-glucose donor) activity"/>
    <property type="evidence" value="ECO:0007669"/>
    <property type="project" value="UniProtKB-UniRule"/>
</dbReference>
<evidence type="ECO:0000259" key="10">
    <source>
        <dbReference type="Pfam" id="PF08323"/>
    </source>
</evidence>